<organism evidence="3 4">
    <name type="scientific">Colletotrichum incanum</name>
    <name type="common">Soybean anthracnose fungus</name>
    <dbReference type="NCBI Taxonomy" id="1573173"/>
    <lineage>
        <taxon>Eukaryota</taxon>
        <taxon>Fungi</taxon>
        <taxon>Dikarya</taxon>
        <taxon>Ascomycota</taxon>
        <taxon>Pezizomycotina</taxon>
        <taxon>Sordariomycetes</taxon>
        <taxon>Hypocreomycetidae</taxon>
        <taxon>Glomerellales</taxon>
        <taxon>Glomerellaceae</taxon>
        <taxon>Colletotrichum</taxon>
        <taxon>Colletotrichum spaethianum species complex</taxon>
    </lineage>
</organism>
<keyword evidence="4" id="KW-1185">Reference proteome</keyword>
<dbReference type="Gene3D" id="3.30.560.10">
    <property type="entry name" value="Glucose Oxidase, domain 3"/>
    <property type="match status" value="1"/>
</dbReference>
<dbReference type="Pfam" id="PF05199">
    <property type="entry name" value="GMC_oxred_C"/>
    <property type="match status" value="1"/>
</dbReference>
<gene>
    <name evidence="3" type="ORF">CI238_00573</name>
</gene>
<dbReference type="SUPFAM" id="SSF54373">
    <property type="entry name" value="FAD-linked reductases, C-terminal domain"/>
    <property type="match status" value="1"/>
</dbReference>
<comment type="caution">
    <text evidence="3">The sequence shown here is derived from an EMBL/GenBank/DDBJ whole genome shotgun (WGS) entry which is preliminary data.</text>
</comment>
<dbReference type="PIRSF" id="PIRSF000137">
    <property type="entry name" value="Alcohol_oxidase"/>
    <property type="match status" value="1"/>
</dbReference>
<dbReference type="STRING" id="1573173.A0A166M545"/>
<dbReference type="OrthoDB" id="269227at2759"/>
<sequence>MRFTRVLGLLAASTSLVAAVDLTGYEFIVVGSGAGGGVLASRLALAGRKTLLIEAGDDQGANENYTVPAYQAKSTEDDSMAWDFFVRHYADDARQARDFKTSYETPGGGEYTGLNPPPGSKMKGTLYPRTGTLGGCTAHNALIAVYPHRSDFDYIARLTGDQSWSANNMRNYFIRMENNRYLLPLAIGHGYNGWFSTETAPLTLALTDPQLLSLVTGGAFALGNQTNLVINLATLIAGDANSVASDRDTRPAYYQIPISSNDAHRVGSREFIVAVRDAKNPNGSKRYPLDVRMNCHVTKVLFDNSSPPKATGVEFLDGKYLYRASPRSRNAGSGVRGTATASREVIIAGGAYNSPQLLKLSGVGPAAELGRFGIPVVKDLPGVGTNLQDHYEITVQGRTPANFSALNGCTFGFYGQSDPCLKRWRTPILGDRGIYESSGFAGAMFYKSTVAERNEWDVFAFGGPVNFRGYFPNYSVNGTIEHDWFSWAILKSHPRNTAGSVTLRSSDPLDVPDIVYNYFDTGSGDFNADLQALTETVKLTRDAFSRQPIPIREELPGSSVSSDDAVKQYIKDTAWGHHASSTCPIGPENDPMAVLDSSFRVRGVAGLRVVDASVYPRIPGTFTAVSTYMVGEKAADVILSQNP</sequence>
<comment type="similarity">
    <text evidence="1">Belongs to the GMC oxidoreductase family.</text>
</comment>
<dbReference type="InterPro" id="IPR007867">
    <property type="entry name" value="GMC_OxRtase_C"/>
</dbReference>
<dbReference type="GO" id="GO:0050660">
    <property type="term" value="F:flavin adenine dinucleotide binding"/>
    <property type="evidence" value="ECO:0007669"/>
    <property type="project" value="InterPro"/>
</dbReference>
<dbReference type="InterPro" id="IPR036188">
    <property type="entry name" value="FAD/NAD-bd_sf"/>
</dbReference>
<dbReference type="SUPFAM" id="SSF51905">
    <property type="entry name" value="FAD/NAD(P)-binding domain"/>
    <property type="match status" value="1"/>
</dbReference>
<evidence type="ECO:0000256" key="1">
    <source>
        <dbReference type="ARBA" id="ARBA00010790"/>
    </source>
</evidence>
<feature type="binding site" evidence="2">
    <location>
        <position position="297"/>
    </location>
    <ligand>
        <name>FAD</name>
        <dbReference type="ChEBI" id="CHEBI:57692"/>
    </ligand>
</feature>
<dbReference type="AlphaFoldDB" id="A0A166M545"/>
<accession>A0A166M545</accession>
<name>A0A166M545_COLIC</name>
<dbReference type="PANTHER" id="PTHR11552">
    <property type="entry name" value="GLUCOSE-METHANOL-CHOLINE GMC OXIDOREDUCTASE"/>
    <property type="match status" value="1"/>
</dbReference>
<reference evidence="3 4" key="1">
    <citation type="submission" date="2015-06" db="EMBL/GenBank/DDBJ databases">
        <title>Survival trade-offs in plant roots during colonization by closely related pathogenic and mutualistic fungi.</title>
        <authorList>
            <person name="Hacquard S."/>
            <person name="Kracher B."/>
            <person name="Hiruma K."/>
            <person name="Weinman A."/>
            <person name="Muench P."/>
            <person name="Garrido Oter R."/>
            <person name="Ver Loren van Themaat E."/>
            <person name="Dallerey J.-F."/>
            <person name="Damm U."/>
            <person name="Henrissat B."/>
            <person name="Lespinet O."/>
            <person name="Thon M."/>
            <person name="Kemen E."/>
            <person name="McHardy A.C."/>
            <person name="Schulze-Lefert P."/>
            <person name="O'Connell R.J."/>
        </authorList>
    </citation>
    <scope>NUCLEOTIDE SEQUENCE [LARGE SCALE GENOMIC DNA]</scope>
    <source>
        <strain evidence="3 4">MAFF 238704</strain>
    </source>
</reference>
<protein>
    <submittedName>
        <fullName evidence="3">Gmc oxidoreductase</fullName>
    </submittedName>
</protein>
<dbReference type="InterPro" id="IPR012132">
    <property type="entry name" value="GMC_OxRdtase"/>
</dbReference>
<dbReference type="Gene3D" id="3.50.50.60">
    <property type="entry name" value="FAD/NAD(P)-binding domain"/>
    <property type="match status" value="1"/>
</dbReference>
<evidence type="ECO:0000313" key="4">
    <source>
        <dbReference type="Proteomes" id="UP000076584"/>
    </source>
</evidence>
<dbReference type="EMBL" id="LFIW01002706">
    <property type="protein sequence ID" value="KZL64296.1"/>
    <property type="molecule type" value="Genomic_DNA"/>
</dbReference>
<proteinExistence type="inferred from homology"/>
<evidence type="ECO:0000313" key="3">
    <source>
        <dbReference type="EMBL" id="KZL64296.1"/>
    </source>
</evidence>
<dbReference type="PANTHER" id="PTHR11552:SF100">
    <property type="entry name" value="DEHYDROGENASE, PUTATIVE (AFU_ORTHOLOGUE AFUA_5G00630)-RELATED"/>
    <property type="match status" value="1"/>
</dbReference>
<dbReference type="InterPro" id="IPR000172">
    <property type="entry name" value="GMC_OxRdtase_N"/>
</dbReference>
<dbReference type="GO" id="GO:0016614">
    <property type="term" value="F:oxidoreductase activity, acting on CH-OH group of donors"/>
    <property type="evidence" value="ECO:0007669"/>
    <property type="project" value="InterPro"/>
</dbReference>
<dbReference type="Proteomes" id="UP000076584">
    <property type="component" value="Unassembled WGS sequence"/>
</dbReference>
<keyword evidence="2" id="KW-0285">Flavoprotein</keyword>
<dbReference type="Pfam" id="PF00732">
    <property type="entry name" value="GMC_oxred_N"/>
    <property type="match status" value="1"/>
</dbReference>
<dbReference type="PROSITE" id="PS00624">
    <property type="entry name" value="GMC_OXRED_2"/>
    <property type="match status" value="1"/>
</dbReference>
<comment type="cofactor">
    <cofactor evidence="2">
        <name>FAD</name>
        <dbReference type="ChEBI" id="CHEBI:57692"/>
    </cofactor>
</comment>
<keyword evidence="2" id="KW-0274">FAD</keyword>
<evidence type="ECO:0000256" key="2">
    <source>
        <dbReference type="PIRSR" id="PIRSR000137-2"/>
    </source>
</evidence>